<dbReference type="GO" id="GO:0016787">
    <property type="term" value="F:hydrolase activity"/>
    <property type="evidence" value="ECO:0007669"/>
    <property type="project" value="UniProtKB-KW"/>
</dbReference>
<keyword evidence="3" id="KW-1185">Reference proteome</keyword>
<dbReference type="PANTHER" id="PTHR15032:SF4">
    <property type="entry name" value="N-ACYL-PHOSPHATIDYLETHANOLAMINE-HYDROLYZING PHOSPHOLIPASE D"/>
    <property type="match status" value="1"/>
</dbReference>
<dbReference type="Pfam" id="PF12706">
    <property type="entry name" value="Lactamase_B_2"/>
    <property type="match status" value="1"/>
</dbReference>
<dbReference type="PANTHER" id="PTHR15032">
    <property type="entry name" value="N-ACYL-PHOSPHATIDYLETHANOLAMINE-HYDROLYZING PHOSPHOLIPASE D"/>
    <property type="match status" value="1"/>
</dbReference>
<dbReference type="InterPro" id="IPR036866">
    <property type="entry name" value="RibonucZ/Hydroxyglut_hydro"/>
</dbReference>
<dbReference type="AlphaFoldDB" id="A0A2N3HXJ6"/>
<dbReference type="Gene3D" id="3.60.15.10">
    <property type="entry name" value="Ribonuclease Z/Hydroxyacylglutathione hydrolase-like"/>
    <property type="match status" value="1"/>
</dbReference>
<dbReference type="RefSeq" id="WP_218972229.1">
    <property type="nucleotide sequence ID" value="NZ_MVDD01000007.1"/>
</dbReference>
<dbReference type="EMBL" id="MVDD01000007">
    <property type="protein sequence ID" value="PKQ62785.1"/>
    <property type="molecule type" value="Genomic_DNA"/>
</dbReference>
<protein>
    <submittedName>
        <fullName evidence="2">MBL fold metallo-hydrolase</fullName>
    </submittedName>
</protein>
<name>A0A2N3HXJ6_9BACT</name>
<organism evidence="2 3">
    <name type="scientific">Labilibaculum filiforme</name>
    <dbReference type="NCBI Taxonomy" id="1940526"/>
    <lineage>
        <taxon>Bacteria</taxon>
        <taxon>Pseudomonadati</taxon>
        <taxon>Bacteroidota</taxon>
        <taxon>Bacteroidia</taxon>
        <taxon>Marinilabiliales</taxon>
        <taxon>Marinifilaceae</taxon>
        <taxon>Labilibaculum</taxon>
    </lineage>
</organism>
<evidence type="ECO:0000313" key="3">
    <source>
        <dbReference type="Proteomes" id="UP000233535"/>
    </source>
</evidence>
<evidence type="ECO:0000313" key="2">
    <source>
        <dbReference type="EMBL" id="PKQ62785.1"/>
    </source>
</evidence>
<reference evidence="2 3" key="1">
    <citation type="journal article" date="2017" name="Front. Microbiol.">
        <title>Labilibaculum manganireducens gen. nov., sp. nov. and Labilibaculum filiforme sp. nov., Novel Bacteroidetes Isolated from Subsurface Sediments of the Baltic Sea.</title>
        <authorList>
            <person name="Vandieken V."/>
            <person name="Marshall I.P."/>
            <person name="Niemann H."/>
            <person name="Engelen B."/>
            <person name="Cypionka H."/>
        </authorList>
    </citation>
    <scope>NUCLEOTIDE SEQUENCE [LARGE SCALE GENOMIC DNA]</scope>
    <source>
        <strain evidence="2 3">59.16B</strain>
    </source>
</reference>
<evidence type="ECO:0000259" key="1">
    <source>
        <dbReference type="Pfam" id="PF12706"/>
    </source>
</evidence>
<dbReference type="InterPro" id="IPR001279">
    <property type="entry name" value="Metallo-B-lactamas"/>
</dbReference>
<proteinExistence type="predicted"/>
<comment type="caution">
    <text evidence="2">The sequence shown here is derived from an EMBL/GenBank/DDBJ whole genome shotgun (WGS) entry which is preliminary data.</text>
</comment>
<dbReference type="GO" id="GO:0005737">
    <property type="term" value="C:cytoplasm"/>
    <property type="evidence" value="ECO:0007669"/>
    <property type="project" value="TreeGrafter"/>
</dbReference>
<dbReference type="SUPFAM" id="SSF56281">
    <property type="entry name" value="Metallo-hydrolase/oxidoreductase"/>
    <property type="match status" value="1"/>
</dbReference>
<accession>A0A2N3HXJ6</accession>
<feature type="domain" description="Metallo-beta-lactamase" evidence="1">
    <location>
        <begin position="123"/>
        <end position="317"/>
    </location>
</feature>
<sequence length="372" mass="42805">MKKIKRIMIIALSLLITLAIIVFAFLQQSKFGQLPKGERLEIIKQSPNYKNGQFQNIEHTPDLTEGYGFFSVLYEFLFVKHERTTPTDKIPSQKTRIADLDPEENVLIWFGHSSYYMQLDGKKILVDPVFCGSSSPIPNNIMAFAGTDRYTPDDFGQIDYLFITHDHWDHMDHQTLLALNKKVKKVICGLGTGQHFEYWGYDTNKVIEKDWNEELILDDGFVVNTVTSRHFSGRGLSRNKALWMAYVLKTPSMQVYLGGDSGYGKHFAEIGKKFGTFDLVILENGQYDKKWKYIHMMPNEVLKAAKDLNAKRVFPVHSSKFKLANHAWDEPLKEITKLNEEAKQNLLTPIIGEKVNLKDSTQVFSEWWVGVN</sequence>
<keyword evidence="2" id="KW-0378">Hydrolase</keyword>
<dbReference type="Proteomes" id="UP000233535">
    <property type="component" value="Unassembled WGS sequence"/>
</dbReference>
<gene>
    <name evidence="2" type="ORF">BZG02_11335</name>
</gene>